<dbReference type="EMBL" id="JAPUUL010001049">
    <property type="protein sequence ID" value="KAJ8128492.1"/>
    <property type="molecule type" value="Genomic_DNA"/>
</dbReference>
<evidence type="ECO:0000313" key="1">
    <source>
        <dbReference type="EMBL" id="KAJ8128492.1"/>
    </source>
</evidence>
<reference evidence="1" key="1">
    <citation type="submission" date="2022-12" db="EMBL/GenBank/DDBJ databases">
        <title>Genome Sequence of Lasiodiplodia mahajangana.</title>
        <authorList>
            <person name="Buettner E."/>
        </authorList>
    </citation>
    <scope>NUCLEOTIDE SEQUENCE</scope>
    <source>
        <strain evidence="1">VT137</strain>
    </source>
</reference>
<gene>
    <name evidence="1" type="ORF">O1611_g5141</name>
</gene>
<name>A0ACC2JMA4_9PEZI</name>
<accession>A0ACC2JMA4</accession>
<dbReference type="Proteomes" id="UP001153332">
    <property type="component" value="Unassembled WGS sequence"/>
</dbReference>
<organism evidence="1 2">
    <name type="scientific">Lasiodiplodia mahajangana</name>
    <dbReference type="NCBI Taxonomy" id="1108764"/>
    <lineage>
        <taxon>Eukaryota</taxon>
        <taxon>Fungi</taxon>
        <taxon>Dikarya</taxon>
        <taxon>Ascomycota</taxon>
        <taxon>Pezizomycotina</taxon>
        <taxon>Dothideomycetes</taxon>
        <taxon>Dothideomycetes incertae sedis</taxon>
        <taxon>Botryosphaeriales</taxon>
        <taxon>Botryosphaeriaceae</taxon>
        <taxon>Lasiodiplodia</taxon>
    </lineage>
</organism>
<evidence type="ECO:0000313" key="2">
    <source>
        <dbReference type="Proteomes" id="UP001153332"/>
    </source>
</evidence>
<proteinExistence type="predicted"/>
<protein>
    <submittedName>
        <fullName evidence="1">Uncharacterized protein</fullName>
    </submittedName>
</protein>
<sequence>MLGRIVIAWALMVFASVGVAAQSANLTLTDIPQCGLLCLSSTLQAQSTCGPTDFPCICASKDLSKKIESCIASQCPPRDALTTAKIVKDICGVPKRNRTLAVWVVTLVNIVLSTLFYLLRLLSRAVLRQRVDMSDIILGVAVAFTFPVLWTAFSLADAGLGQDAWNIPQDNITRIFYLYWWAEIFYQGGLPLTRISFLCFYLKLFPQDNIRRTSLILIWVNVANFIAFVTASIFQCYPIYGAWTFWDGSFHGHCNDLHLQSWIQAGVNIFLDLLVIILPLPALARLSTSRSRKIHIILMFSLGFFITIISVLRLKTLVVFANSMNVSYDYVEPGLYSVIEASIGIICGCLPAFRALLITLFPNIFTLTGNRSRLSSGKMGRDESSRQKFDRLKDFNSYDDPTSPSSAVKPKWPVHNTTELFSDSKSESNVELMPMGNRPIDTSVESGLHEEPDNNRTAKNTDWDWPLSR</sequence>
<keyword evidence="2" id="KW-1185">Reference proteome</keyword>
<comment type="caution">
    <text evidence="1">The sequence shown here is derived from an EMBL/GenBank/DDBJ whole genome shotgun (WGS) entry which is preliminary data.</text>
</comment>